<feature type="region of interest" description="Disordered" evidence="1">
    <location>
        <begin position="1"/>
        <end position="42"/>
    </location>
</feature>
<dbReference type="AlphaFoldDB" id="A0A6C0IF34"/>
<evidence type="ECO:0000313" key="2">
    <source>
        <dbReference type="EMBL" id="QHT91724.1"/>
    </source>
</evidence>
<sequence>MNSVKSKKAGAKVGVVSGGRRKRSSKRRSMRGGMNVPPSNSYSDGASYGVAVHGSGPSQWARTFESGGSGPGVYTSVQGATVGGGGKKRSKKGGFWGQIINQALVPFSILGMQQTYRRNKRGGNGTKRKRR</sequence>
<accession>A0A6C0IF34</accession>
<proteinExistence type="predicted"/>
<evidence type="ECO:0000256" key="1">
    <source>
        <dbReference type="SAM" id="MobiDB-lite"/>
    </source>
</evidence>
<organism evidence="2">
    <name type="scientific">viral metagenome</name>
    <dbReference type="NCBI Taxonomy" id="1070528"/>
    <lineage>
        <taxon>unclassified sequences</taxon>
        <taxon>metagenomes</taxon>
        <taxon>organismal metagenomes</taxon>
    </lineage>
</organism>
<feature type="compositionally biased region" description="Basic residues" evidence="1">
    <location>
        <begin position="1"/>
        <end position="10"/>
    </location>
</feature>
<name>A0A6C0IF34_9ZZZZ</name>
<feature type="compositionally biased region" description="Basic residues" evidence="1">
    <location>
        <begin position="19"/>
        <end position="30"/>
    </location>
</feature>
<dbReference type="EMBL" id="MN740168">
    <property type="protein sequence ID" value="QHT91724.1"/>
    <property type="molecule type" value="Genomic_DNA"/>
</dbReference>
<reference evidence="2" key="1">
    <citation type="journal article" date="2020" name="Nature">
        <title>Giant virus diversity and host interactions through global metagenomics.</title>
        <authorList>
            <person name="Schulz F."/>
            <person name="Roux S."/>
            <person name="Paez-Espino D."/>
            <person name="Jungbluth S."/>
            <person name="Walsh D.A."/>
            <person name="Denef V.J."/>
            <person name="McMahon K.D."/>
            <person name="Konstantinidis K.T."/>
            <person name="Eloe-Fadrosh E.A."/>
            <person name="Kyrpides N.C."/>
            <person name="Woyke T."/>
        </authorList>
    </citation>
    <scope>NUCLEOTIDE SEQUENCE</scope>
    <source>
        <strain evidence="2">GVMAG-M-3300023184-86</strain>
    </source>
</reference>
<protein>
    <submittedName>
        <fullName evidence="2">Uncharacterized protein</fullName>
    </submittedName>
</protein>